<dbReference type="SUPFAM" id="SSF52540">
    <property type="entry name" value="P-loop containing nucleoside triphosphate hydrolases"/>
    <property type="match status" value="1"/>
</dbReference>
<proteinExistence type="predicted"/>
<protein>
    <recommendedName>
        <fullName evidence="3">Zona occludens toxin N-terminal domain-containing protein</fullName>
    </recommendedName>
</protein>
<dbReference type="Proteomes" id="UP000178155">
    <property type="component" value="Unassembled WGS sequence"/>
</dbReference>
<organism evidence="1 2">
    <name type="scientific">Candidatus Yanofskybacteria bacterium RIFCSPLOWO2_02_FULL_47_9b</name>
    <dbReference type="NCBI Taxonomy" id="1802708"/>
    <lineage>
        <taxon>Bacteria</taxon>
        <taxon>Candidatus Yanofskyibacteriota</taxon>
    </lineage>
</organism>
<comment type="caution">
    <text evidence="1">The sequence shown here is derived from an EMBL/GenBank/DDBJ whole genome shotgun (WGS) entry which is preliminary data.</text>
</comment>
<name>A0A1F8HAD3_9BACT</name>
<dbReference type="InterPro" id="IPR027417">
    <property type="entry name" value="P-loop_NTPase"/>
</dbReference>
<gene>
    <name evidence="1" type="ORF">A3I39_01490</name>
</gene>
<reference evidence="1 2" key="1">
    <citation type="journal article" date="2016" name="Nat. Commun.">
        <title>Thousands of microbial genomes shed light on interconnected biogeochemical processes in an aquifer system.</title>
        <authorList>
            <person name="Anantharaman K."/>
            <person name="Brown C.T."/>
            <person name="Hug L.A."/>
            <person name="Sharon I."/>
            <person name="Castelle C.J."/>
            <person name="Probst A.J."/>
            <person name="Thomas B.C."/>
            <person name="Singh A."/>
            <person name="Wilkins M.J."/>
            <person name="Karaoz U."/>
            <person name="Brodie E.L."/>
            <person name="Williams K.H."/>
            <person name="Hubbard S.S."/>
            <person name="Banfield J.F."/>
        </authorList>
    </citation>
    <scope>NUCLEOTIDE SEQUENCE [LARGE SCALE GENOMIC DNA]</scope>
</reference>
<dbReference type="AlphaFoldDB" id="A0A1F8HAD3"/>
<dbReference type="EMBL" id="MGKW01000021">
    <property type="protein sequence ID" value="OGN33916.1"/>
    <property type="molecule type" value="Genomic_DNA"/>
</dbReference>
<evidence type="ECO:0000313" key="1">
    <source>
        <dbReference type="EMBL" id="OGN33916.1"/>
    </source>
</evidence>
<evidence type="ECO:0008006" key="3">
    <source>
        <dbReference type="Google" id="ProtNLM"/>
    </source>
</evidence>
<evidence type="ECO:0000313" key="2">
    <source>
        <dbReference type="Proteomes" id="UP000178155"/>
    </source>
</evidence>
<sequence length="145" mass="16899">MDNLLFKITENLLKQKSVVLVGSSDSGKTFWVKNTIIPYLEASGKKVEYLKDGSELPKESPDVVICDEVETLFDQEYLKGDNTEEYYTDEYLDKVNGWYKNYAELPMSTLFVVTRNKPNQVENLLQNFHKADWDDRDIVVLKFEK</sequence>
<accession>A0A1F8HAD3</accession>